<evidence type="ECO:0000313" key="10">
    <source>
        <dbReference type="Proteomes" id="UP000000496"/>
    </source>
</evidence>
<dbReference type="SUPFAM" id="SSF55811">
    <property type="entry name" value="Nudix"/>
    <property type="match status" value="1"/>
</dbReference>
<dbReference type="Gene3D" id="3.90.79.10">
    <property type="entry name" value="Nucleoside Triphosphate Pyrophosphohydrolase"/>
    <property type="match status" value="1"/>
</dbReference>
<sequence length="256" mass="28679">MNAVEKDYFALFDFYPEILGPLGNNQEIEILLSEDAIENAEAIAEGRLLKQGVSSELAQEWSRVGIVKEDQYLYWIRDAVRFPSGALGTYDRILWKSGLERPPGVGVLPILPDGRVLVNLNYRHATRSWEIELPRGMRRAGESIEDAALRELQEETGATALELFYLGEISPDSGILSQPIPLFIGKVKANGEHSQDFSEVIAANYAYTVDELKDLFLRGSVLVKIRGNLTKATVRDAFLAYALFQAEIRGCVKDWK</sequence>
<dbReference type="GO" id="GO:0006753">
    <property type="term" value="P:nucleoside phosphate metabolic process"/>
    <property type="evidence" value="ECO:0007669"/>
    <property type="project" value="TreeGrafter"/>
</dbReference>
<evidence type="ECO:0000256" key="2">
    <source>
        <dbReference type="ARBA" id="ARBA00001946"/>
    </source>
</evidence>
<dbReference type="InterPro" id="IPR020084">
    <property type="entry name" value="NUDIX_hydrolase_CS"/>
</dbReference>
<proteinExistence type="inferred from homology"/>
<keyword evidence="10" id="KW-1185">Reference proteome</keyword>
<reference evidence="9 10" key="2">
    <citation type="journal article" date="2011" name="Mol. Biol. Evol.">
        <title>Unity in variety--the pan-genome of the Chlamydiae.</title>
        <authorList>
            <person name="Collingro A."/>
            <person name="Tischler P."/>
            <person name="Weinmaier T."/>
            <person name="Penz T."/>
            <person name="Heinz E."/>
            <person name="Brunham R.C."/>
            <person name="Read T.D."/>
            <person name="Bavoil P.M."/>
            <person name="Sachse K."/>
            <person name="Kahane S."/>
            <person name="Friedman M.G."/>
            <person name="Rattei T."/>
            <person name="Myers G.S."/>
            <person name="Horn M."/>
        </authorList>
    </citation>
    <scope>NUCLEOTIDE SEQUENCE [LARGE SCALE GENOMIC DNA]</scope>
    <source>
        <strain evidence="10">ATCC VR-1471 / Z</strain>
    </source>
</reference>
<comment type="catalytic activity">
    <reaction evidence="1">
        <text>GDP-alpha-D-mannose + H2O = alpha-D-mannose 1-phosphate + GMP + 2 H(+)</text>
        <dbReference type="Rhea" id="RHEA:27978"/>
        <dbReference type="ChEBI" id="CHEBI:15377"/>
        <dbReference type="ChEBI" id="CHEBI:15378"/>
        <dbReference type="ChEBI" id="CHEBI:57527"/>
        <dbReference type="ChEBI" id="CHEBI:58115"/>
        <dbReference type="ChEBI" id="CHEBI:58409"/>
    </reaction>
</comment>
<feature type="domain" description="Nudix hydrolase" evidence="8">
    <location>
        <begin position="100"/>
        <end position="229"/>
    </location>
</feature>
<dbReference type="PROSITE" id="PS51462">
    <property type="entry name" value="NUDIX"/>
    <property type="match status" value="1"/>
</dbReference>
<protein>
    <recommendedName>
        <fullName evidence="4">GDP-mannose pyrophosphatase</fullName>
    </recommendedName>
    <alternativeName>
        <fullName evidence="6">GDP-mannose hydrolase</fullName>
    </alternativeName>
    <alternativeName>
        <fullName evidence="7">GDPMK</fullName>
    </alternativeName>
</protein>
<evidence type="ECO:0000256" key="1">
    <source>
        <dbReference type="ARBA" id="ARBA00000847"/>
    </source>
</evidence>
<reference key="1">
    <citation type="journal article" date="2011" name="Mol. Biol. Evol.">
        <title>Unity in variety -- the pan-genome of the Chlamydiae.</title>
        <authorList>
            <person name="Collingro A."/>
            <person name="Tischler P."/>
            <person name="Weinmaier T."/>
            <person name="Penz T."/>
            <person name="Heinz E."/>
            <person name="Brunham R.C."/>
            <person name="Read T.D."/>
            <person name="Bavoil P.M."/>
            <person name="Sachse K."/>
            <person name="Kahane S."/>
            <person name="Friedman M.G."/>
            <person name="Rattei T."/>
            <person name="Myers G.S.A."/>
            <person name="Horn M."/>
        </authorList>
    </citation>
    <scope>NUCLEOTIDE SEQUENCE</scope>
    <source>
        <strain>Z</strain>
    </source>
</reference>
<dbReference type="GO" id="GO:0016787">
    <property type="term" value="F:hydrolase activity"/>
    <property type="evidence" value="ECO:0007669"/>
    <property type="project" value="UniProtKB-KW"/>
</dbReference>
<gene>
    <name evidence="9" type="ordered locus">SNE_A01680</name>
</gene>
<dbReference type="InterPro" id="IPR015797">
    <property type="entry name" value="NUDIX_hydrolase-like_dom_sf"/>
</dbReference>
<dbReference type="Pfam" id="PF00293">
    <property type="entry name" value="NUDIX"/>
    <property type="match status" value="1"/>
</dbReference>
<dbReference type="GO" id="GO:0019693">
    <property type="term" value="P:ribose phosphate metabolic process"/>
    <property type="evidence" value="ECO:0007669"/>
    <property type="project" value="TreeGrafter"/>
</dbReference>
<dbReference type="CDD" id="cd03424">
    <property type="entry name" value="NUDIX_ADPRase_Nudt5_UGPPase_Nudt14"/>
    <property type="match status" value="1"/>
</dbReference>
<keyword evidence="5 9" id="KW-0378">Hydrolase</keyword>
<accession>F8L5Q3</accession>
<name>F8L5Q3_SIMNZ</name>
<evidence type="ECO:0000256" key="4">
    <source>
        <dbReference type="ARBA" id="ARBA00016377"/>
    </source>
</evidence>
<dbReference type="PANTHER" id="PTHR11839:SF18">
    <property type="entry name" value="NUDIX HYDROLASE DOMAIN-CONTAINING PROTEIN"/>
    <property type="match status" value="1"/>
</dbReference>
<evidence type="ECO:0000256" key="6">
    <source>
        <dbReference type="ARBA" id="ARBA00032162"/>
    </source>
</evidence>
<evidence type="ECO:0000256" key="7">
    <source>
        <dbReference type="ARBA" id="ARBA00032272"/>
    </source>
</evidence>
<dbReference type="HOGENOM" id="CLU_1037653_0_0_0"/>
<dbReference type="KEGG" id="sng:SNE_A01680"/>
<dbReference type="STRING" id="331113.SNE_A01680"/>
<organism evidence="9 10">
    <name type="scientific">Simkania negevensis (strain ATCC VR-1471 / DSM 27360 / Z)</name>
    <dbReference type="NCBI Taxonomy" id="331113"/>
    <lineage>
        <taxon>Bacteria</taxon>
        <taxon>Pseudomonadati</taxon>
        <taxon>Chlamydiota</taxon>
        <taxon>Chlamydiia</taxon>
        <taxon>Parachlamydiales</taxon>
        <taxon>Simkaniaceae</taxon>
        <taxon>Simkania</taxon>
    </lineage>
</organism>
<dbReference type="Proteomes" id="UP000000496">
    <property type="component" value="Chromosome gsn.131"/>
</dbReference>
<dbReference type="InterPro" id="IPR000086">
    <property type="entry name" value="NUDIX_hydrolase_dom"/>
</dbReference>
<dbReference type="AlphaFoldDB" id="F8L5Q3"/>
<evidence type="ECO:0000259" key="8">
    <source>
        <dbReference type="PROSITE" id="PS51462"/>
    </source>
</evidence>
<dbReference type="PANTHER" id="PTHR11839">
    <property type="entry name" value="UDP/ADP-SUGAR PYROPHOSPHATASE"/>
    <property type="match status" value="1"/>
</dbReference>
<dbReference type="PROSITE" id="PS00893">
    <property type="entry name" value="NUDIX_BOX"/>
    <property type="match status" value="1"/>
</dbReference>
<dbReference type="EMBL" id="FR872582">
    <property type="protein sequence ID" value="CCB88045.1"/>
    <property type="molecule type" value="Genomic_DNA"/>
</dbReference>
<dbReference type="GO" id="GO:0005829">
    <property type="term" value="C:cytosol"/>
    <property type="evidence" value="ECO:0007669"/>
    <property type="project" value="TreeGrafter"/>
</dbReference>
<evidence type="ECO:0000256" key="5">
    <source>
        <dbReference type="ARBA" id="ARBA00022801"/>
    </source>
</evidence>
<evidence type="ECO:0000256" key="3">
    <source>
        <dbReference type="ARBA" id="ARBA00007275"/>
    </source>
</evidence>
<evidence type="ECO:0000313" key="9">
    <source>
        <dbReference type="EMBL" id="CCB88045.1"/>
    </source>
</evidence>
<dbReference type="eggNOG" id="COG0494">
    <property type="taxonomic scope" value="Bacteria"/>
</dbReference>
<comment type="cofactor">
    <cofactor evidence="2">
        <name>Mg(2+)</name>
        <dbReference type="ChEBI" id="CHEBI:18420"/>
    </cofactor>
</comment>
<comment type="similarity">
    <text evidence="3">Belongs to the Nudix hydrolase family. NudK subfamily.</text>
</comment>